<evidence type="ECO:0000256" key="3">
    <source>
        <dbReference type="SAM" id="Phobius"/>
    </source>
</evidence>
<proteinExistence type="predicted"/>
<evidence type="ECO:0000313" key="5">
    <source>
        <dbReference type="Proteomes" id="UP000828390"/>
    </source>
</evidence>
<protein>
    <submittedName>
        <fullName evidence="4">Uncharacterized protein</fullName>
    </submittedName>
</protein>
<comment type="caution">
    <text evidence="4">The sequence shown here is derived from an EMBL/GenBank/DDBJ whole genome shotgun (WGS) entry which is preliminary data.</text>
</comment>
<name>A0A9D4JF78_DREPO</name>
<sequence>MGVDAVTFRIRIGCFLPSRKYKTPTNKHNHYSSYVKSSDIHLRAFVSSICIILILNYYVAAMHAVHFVSTLPLAGKSMCQSMENEADFPACANTVTSIHPANIGLPHAPAQVNLGYNIKVTALLLAADVELNPGPMELDAILAAIRSSEANLLNEMRLIRTEMSEIKHDVYKLKEENTALRGEIRTLNTKCENTGSGINAIERNISDGQDLTENMRLNIDHLQNQYDEHDDLIKSLQDIIESLNRKAIANNMRIFGWEIDPRLGEKKNKLKAISDILKIASPTTNWVPDDIKTQRNTLRSIREHGKFGYFYKGQLQVKDRLPQPASQRRTVTGRRKATPPHIDGDQNAHDVGDTAEHESMDGDQITSMNA</sequence>
<dbReference type="Proteomes" id="UP000828390">
    <property type="component" value="Unassembled WGS sequence"/>
</dbReference>
<reference evidence="4" key="1">
    <citation type="journal article" date="2019" name="bioRxiv">
        <title>The Genome of the Zebra Mussel, Dreissena polymorpha: A Resource for Invasive Species Research.</title>
        <authorList>
            <person name="McCartney M.A."/>
            <person name="Auch B."/>
            <person name="Kono T."/>
            <person name="Mallez S."/>
            <person name="Zhang Y."/>
            <person name="Obille A."/>
            <person name="Becker A."/>
            <person name="Abrahante J.E."/>
            <person name="Garbe J."/>
            <person name="Badalamenti J.P."/>
            <person name="Herman A."/>
            <person name="Mangelson H."/>
            <person name="Liachko I."/>
            <person name="Sullivan S."/>
            <person name="Sone E.D."/>
            <person name="Koren S."/>
            <person name="Silverstein K.A.T."/>
            <person name="Beckman K.B."/>
            <person name="Gohl D.M."/>
        </authorList>
    </citation>
    <scope>NUCLEOTIDE SEQUENCE</scope>
    <source>
        <strain evidence="4">Duluth1</strain>
        <tissue evidence="4">Whole animal</tissue>
    </source>
</reference>
<evidence type="ECO:0000313" key="4">
    <source>
        <dbReference type="EMBL" id="KAH3806478.1"/>
    </source>
</evidence>
<evidence type="ECO:0000256" key="2">
    <source>
        <dbReference type="SAM" id="MobiDB-lite"/>
    </source>
</evidence>
<feature type="transmembrane region" description="Helical" evidence="3">
    <location>
        <begin position="40"/>
        <end position="59"/>
    </location>
</feature>
<dbReference type="AlphaFoldDB" id="A0A9D4JF78"/>
<feature type="region of interest" description="Disordered" evidence="2">
    <location>
        <begin position="320"/>
        <end position="370"/>
    </location>
</feature>
<evidence type="ECO:0000256" key="1">
    <source>
        <dbReference type="SAM" id="Coils"/>
    </source>
</evidence>
<feature type="coiled-coil region" evidence="1">
    <location>
        <begin position="212"/>
        <end position="246"/>
    </location>
</feature>
<gene>
    <name evidence="4" type="ORF">DPMN_134798</name>
</gene>
<dbReference type="Gene3D" id="1.10.287.950">
    <property type="entry name" value="Methyl-accepting chemotaxis protein"/>
    <property type="match status" value="1"/>
</dbReference>
<keyword evidence="1" id="KW-0175">Coiled coil</keyword>
<accession>A0A9D4JF78</accession>
<dbReference type="EMBL" id="JAIWYP010000006">
    <property type="protein sequence ID" value="KAH3806478.1"/>
    <property type="molecule type" value="Genomic_DNA"/>
</dbReference>
<keyword evidence="5" id="KW-1185">Reference proteome</keyword>
<keyword evidence="3" id="KW-0812">Transmembrane</keyword>
<keyword evidence="3" id="KW-1133">Transmembrane helix</keyword>
<keyword evidence="3" id="KW-0472">Membrane</keyword>
<reference evidence="4" key="2">
    <citation type="submission" date="2020-11" db="EMBL/GenBank/DDBJ databases">
        <authorList>
            <person name="McCartney M.A."/>
            <person name="Auch B."/>
            <person name="Kono T."/>
            <person name="Mallez S."/>
            <person name="Becker A."/>
            <person name="Gohl D.M."/>
            <person name="Silverstein K.A.T."/>
            <person name="Koren S."/>
            <person name="Bechman K.B."/>
            <person name="Herman A."/>
            <person name="Abrahante J.E."/>
            <person name="Garbe J."/>
        </authorList>
    </citation>
    <scope>NUCLEOTIDE SEQUENCE</scope>
    <source>
        <strain evidence="4">Duluth1</strain>
        <tissue evidence="4">Whole animal</tissue>
    </source>
</reference>
<organism evidence="4 5">
    <name type="scientific">Dreissena polymorpha</name>
    <name type="common">Zebra mussel</name>
    <name type="synonym">Mytilus polymorpha</name>
    <dbReference type="NCBI Taxonomy" id="45954"/>
    <lineage>
        <taxon>Eukaryota</taxon>
        <taxon>Metazoa</taxon>
        <taxon>Spiralia</taxon>
        <taxon>Lophotrochozoa</taxon>
        <taxon>Mollusca</taxon>
        <taxon>Bivalvia</taxon>
        <taxon>Autobranchia</taxon>
        <taxon>Heteroconchia</taxon>
        <taxon>Euheterodonta</taxon>
        <taxon>Imparidentia</taxon>
        <taxon>Neoheterodontei</taxon>
        <taxon>Myida</taxon>
        <taxon>Dreissenoidea</taxon>
        <taxon>Dreissenidae</taxon>
        <taxon>Dreissena</taxon>
    </lineage>
</organism>
<feature type="compositionally biased region" description="Basic and acidic residues" evidence="2">
    <location>
        <begin position="342"/>
        <end position="360"/>
    </location>
</feature>